<dbReference type="EMBL" id="LR134377">
    <property type="protein sequence ID" value="VEH08761.1"/>
    <property type="molecule type" value="Genomic_DNA"/>
</dbReference>
<dbReference type="PANTHER" id="PTHR43408:SF2">
    <property type="entry name" value="FMN REDUCTASE (NADPH)"/>
    <property type="match status" value="1"/>
</dbReference>
<evidence type="ECO:0000313" key="5">
    <source>
        <dbReference type="EMBL" id="AKE41483.1"/>
    </source>
</evidence>
<dbReference type="SUPFAM" id="SSF52218">
    <property type="entry name" value="Flavoproteins"/>
    <property type="match status" value="1"/>
</dbReference>
<dbReference type="HOGENOM" id="CLU_055322_3_1_11"/>
<dbReference type="KEGG" id="cku:UL82_06590"/>
<evidence type="ECO:0000256" key="2">
    <source>
        <dbReference type="ARBA" id="ARBA00022643"/>
    </source>
</evidence>
<dbReference type="Pfam" id="PF03358">
    <property type="entry name" value="FMN_red"/>
    <property type="match status" value="1"/>
</dbReference>
<dbReference type="GO" id="GO:0052873">
    <property type="term" value="F:FMN reductase (NADPH) activity"/>
    <property type="evidence" value="ECO:0007669"/>
    <property type="project" value="UniProtKB-EC"/>
</dbReference>
<evidence type="ECO:0000256" key="3">
    <source>
        <dbReference type="ARBA" id="ARBA00023002"/>
    </source>
</evidence>
<dbReference type="InterPro" id="IPR023932">
    <property type="entry name" value="CE1759_FMN_reduct"/>
</dbReference>
<evidence type="ECO:0000259" key="4">
    <source>
        <dbReference type="Pfam" id="PF03358"/>
    </source>
</evidence>
<dbReference type="EC" id="1.5.1.38" evidence="5 6"/>
<dbReference type="Proteomes" id="UP000271380">
    <property type="component" value="Chromosome"/>
</dbReference>
<evidence type="ECO:0000313" key="8">
    <source>
        <dbReference type="Proteomes" id="UP000271380"/>
    </source>
</evidence>
<reference evidence="6 8" key="2">
    <citation type="submission" date="2018-12" db="EMBL/GenBank/DDBJ databases">
        <authorList>
            <consortium name="Pathogen Informatics"/>
        </authorList>
    </citation>
    <scope>NUCLEOTIDE SEQUENCE [LARGE SCALE GENOMIC DNA]</scope>
    <source>
        <strain evidence="6 8">NCTC949</strain>
    </source>
</reference>
<dbReference type="InterPro" id="IPR029039">
    <property type="entry name" value="Flavoprotein-like_sf"/>
</dbReference>
<protein>
    <submittedName>
        <fullName evidence="5">LLM-partnered FMN reductase, CE1759 family</fullName>
    </submittedName>
    <submittedName>
        <fullName evidence="6">Oxidoreductase</fullName>
        <ecNumber evidence="5 6">1.5.1.38</ecNumber>
    </submittedName>
</protein>
<dbReference type="InterPro" id="IPR051814">
    <property type="entry name" value="NAD(P)H-dep_FMN_reductase"/>
</dbReference>
<reference evidence="5 7" key="1">
    <citation type="journal article" date="2015" name="Genome Announc.">
        <title>Complete Genome Sequence of Corynebacterium kutscheri DSM 20755, a Corynebacterial Type Strain with Remarkably Low G+C Content of Chromosomal DNA.</title>
        <authorList>
            <person name="Ruckert C."/>
            <person name="Albersmeier A."/>
            <person name="Winkler A."/>
            <person name="Tauch A."/>
        </authorList>
    </citation>
    <scope>NUCLEOTIDE SEQUENCE [LARGE SCALE GENOMIC DNA]</scope>
    <source>
        <strain evidence="5 7">DSM 20755</strain>
    </source>
</reference>
<keyword evidence="3 5" id="KW-0560">Oxidoreductase</keyword>
<dbReference type="EMBL" id="CP011312">
    <property type="protein sequence ID" value="AKE41483.1"/>
    <property type="molecule type" value="Genomic_DNA"/>
</dbReference>
<keyword evidence="1" id="KW-0285">Flavoprotein</keyword>
<keyword evidence="7" id="KW-1185">Reference proteome</keyword>
<proteinExistence type="predicted"/>
<dbReference type="OrthoDB" id="1643408at2"/>
<evidence type="ECO:0000313" key="7">
    <source>
        <dbReference type="Proteomes" id="UP000033457"/>
    </source>
</evidence>
<evidence type="ECO:0000256" key="1">
    <source>
        <dbReference type="ARBA" id="ARBA00022630"/>
    </source>
</evidence>
<keyword evidence="2" id="KW-0288">FMN</keyword>
<dbReference type="PANTHER" id="PTHR43408">
    <property type="entry name" value="FMN REDUCTASE (NADPH)"/>
    <property type="match status" value="1"/>
</dbReference>
<dbReference type="NCBIfam" id="TIGR04037">
    <property type="entry name" value="LLM_duo_CE1759"/>
    <property type="match status" value="1"/>
</dbReference>
<dbReference type="RefSeq" id="WP_046439795.1">
    <property type="nucleotide sequence ID" value="NZ_CP011312.1"/>
</dbReference>
<name>A0A0F6R291_9CORY</name>
<dbReference type="Gene3D" id="3.40.50.360">
    <property type="match status" value="1"/>
</dbReference>
<dbReference type="AlphaFoldDB" id="A0A0F6R291"/>
<evidence type="ECO:0000313" key="6">
    <source>
        <dbReference type="EMBL" id="VEH08761.1"/>
    </source>
</evidence>
<dbReference type="STRING" id="35755.UL82_06590"/>
<gene>
    <name evidence="6" type="primary">ssuE_2</name>
    <name evidence="6" type="ORF">NCTC949_01884</name>
    <name evidence="5" type="ORF">UL82_06590</name>
</gene>
<organism evidence="5 7">
    <name type="scientific">Corynebacterium kutscheri</name>
    <dbReference type="NCBI Taxonomy" id="35755"/>
    <lineage>
        <taxon>Bacteria</taxon>
        <taxon>Bacillati</taxon>
        <taxon>Actinomycetota</taxon>
        <taxon>Actinomycetes</taxon>
        <taxon>Mycobacteriales</taxon>
        <taxon>Corynebacteriaceae</taxon>
        <taxon>Corynebacterium</taxon>
    </lineage>
</organism>
<sequence>MKRLVVIAVGLSVPSTTLMLAERIAGSVEAQVSKRGEGLETQIINIRDLAMDLAQLMTTGIPSEKLRTIQDAVSAADALVAVTPVFSASFSGLFKMFVDSLGTNALNGMPMIIAATAGTPRHSLVLDHALRPLFTYLRAVIMPSGVFAATEDFGGNNQLQDRITRAARELASYIVRTEVSVAGFGPDFSDTAQPRTSGTTVPTTITNFADLLKGHDGCS</sequence>
<feature type="domain" description="NADPH-dependent FMN reductase-like" evidence="4">
    <location>
        <begin position="3"/>
        <end position="152"/>
    </location>
</feature>
<dbReference type="InterPro" id="IPR005025">
    <property type="entry name" value="FMN_Rdtase-like_dom"/>
</dbReference>
<accession>A0A0F6R291</accession>
<dbReference type="Proteomes" id="UP000033457">
    <property type="component" value="Chromosome"/>
</dbReference>